<dbReference type="Gene3D" id="2.60.270.50">
    <property type="match status" value="1"/>
</dbReference>
<sequence length="146" mass="16045">MATNIHGSGPTSYTNVALQNNSDDILMLFDQNDWFGSAKYPQVIQATNSAEFKHDADRTAQSSKGGVAYAVENGIKWVIAWSNLSSENNKVYIDITKEVVDWSSVELLLANSTFDPPSVTKYGFATTATIQSDIPRPLLIAELKKK</sequence>
<reference evidence="1 2" key="1">
    <citation type="journal article" date="2024" name="G3 (Bethesda)">
        <title>Genome assembly of Hibiscus sabdariffa L. provides insights into metabolisms of medicinal natural products.</title>
        <authorList>
            <person name="Kim T."/>
        </authorList>
    </citation>
    <scope>NUCLEOTIDE SEQUENCE [LARGE SCALE GENOMIC DNA]</scope>
    <source>
        <strain evidence="1">TK-2024</strain>
        <tissue evidence="1">Old leaves</tissue>
    </source>
</reference>
<dbReference type="InterPro" id="IPR053085">
    <property type="entry name" value="Jasmonate-induced_protein"/>
</dbReference>
<evidence type="ECO:0000313" key="2">
    <source>
        <dbReference type="Proteomes" id="UP001396334"/>
    </source>
</evidence>
<comment type="caution">
    <text evidence="1">The sequence shown here is derived from an EMBL/GenBank/DDBJ whole genome shotgun (WGS) entry which is preliminary data.</text>
</comment>
<dbReference type="PANTHER" id="PTHR36482">
    <property type="entry name" value="OSJNBA0024J22.15 PROTEIN"/>
    <property type="match status" value="1"/>
</dbReference>
<gene>
    <name evidence="1" type="ORF">V6N11_044852</name>
</gene>
<proteinExistence type="predicted"/>
<dbReference type="Proteomes" id="UP001396334">
    <property type="component" value="Unassembled WGS sequence"/>
</dbReference>
<name>A0ABR2PU33_9ROSI</name>
<evidence type="ECO:0000313" key="1">
    <source>
        <dbReference type="EMBL" id="KAK8991959.1"/>
    </source>
</evidence>
<accession>A0ABR2PU33</accession>
<dbReference type="EMBL" id="JBBPBN010000051">
    <property type="protein sequence ID" value="KAK8991959.1"/>
    <property type="molecule type" value="Genomic_DNA"/>
</dbReference>
<organism evidence="1 2">
    <name type="scientific">Hibiscus sabdariffa</name>
    <name type="common">roselle</name>
    <dbReference type="NCBI Taxonomy" id="183260"/>
    <lineage>
        <taxon>Eukaryota</taxon>
        <taxon>Viridiplantae</taxon>
        <taxon>Streptophyta</taxon>
        <taxon>Embryophyta</taxon>
        <taxon>Tracheophyta</taxon>
        <taxon>Spermatophyta</taxon>
        <taxon>Magnoliopsida</taxon>
        <taxon>eudicotyledons</taxon>
        <taxon>Gunneridae</taxon>
        <taxon>Pentapetalae</taxon>
        <taxon>rosids</taxon>
        <taxon>malvids</taxon>
        <taxon>Malvales</taxon>
        <taxon>Malvaceae</taxon>
        <taxon>Malvoideae</taxon>
        <taxon>Hibiscus</taxon>
    </lineage>
</organism>
<protein>
    <submittedName>
        <fullName evidence="1">Uncharacterized protein</fullName>
    </submittedName>
</protein>
<keyword evidence="2" id="KW-1185">Reference proteome</keyword>
<dbReference type="PANTHER" id="PTHR36482:SF8">
    <property type="match status" value="1"/>
</dbReference>